<sequence>MGTHTTFKLDQKCPNLVLKGRCPADFSSNHNLDTSVPANQALTRHTRIFPAGVLRQVGQCNWPMPVHEVTSTASATVSIKVCQYQYFYQSEVHALLCLQKPFVCSGSLGYHQGIISGKMFQEVFAFLTPEDKYDMYIMCLGGDQD</sequence>
<keyword evidence="1" id="KW-0413">Isomerase</keyword>
<gene>
    <name evidence="1" type="ORF">H4Q32_030257</name>
</gene>
<comment type="caution">
    <text evidence="1">The sequence shown here is derived from an EMBL/GenBank/DDBJ whole genome shotgun (WGS) entry which is preliminary data.</text>
</comment>
<protein>
    <submittedName>
        <fullName evidence="1">1-(5-phosphoribosyl)-5-[(5-phosphoribosylamino)methylideneamino] imidazole-4-carboxamide isomerase</fullName>
    </submittedName>
</protein>
<organism evidence="1 2">
    <name type="scientific">Labeo rohita</name>
    <name type="common">Indian major carp</name>
    <name type="synonym">Cyprinus rohita</name>
    <dbReference type="NCBI Taxonomy" id="84645"/>
    <lineage>
        <taxon>Eukaryota</taxon>
        <taxon>Metazoa</taxon>
        <taxon>Chordata</taxon>
        <taxon>Craniata</taxon>
        <taxon>Vertebrata</taxon>
        <taxon>Euteleostomi</taxon>
        <taxon>Actinopterygii</taxon>
        <taxon>Neopterygii</taxon>
        <taxon>Teleostei</taxon>
        <taxon>Ostariophysi</taxon>
        <taxon>Cypriniformes</taxon>
        <taxon>Cyprinidae</taxon>
        <taxon>Labeoninae</taxon>
        <taxon>Labeonini</taxon>
        <taxon>Labeo</taxon>
    </lineage>
</organism>
<accession>A0ABQ8M2Y4</accession>
<keyword evidence="2" id="KW-1185">Reference proteome</keyword>
<dbReference type="EMBL" id="JACTAM010000014">
    <property type="protein sequence ID" value="KAI2657259.1"/>
    <property type="molecule type" value="Genomic_DNA"/>
</dbReference>
<evidence type="ECO:0000313" key="1">
    <source>
        <dbReference type="EMBL" id="KAI2657259.1"/>
    </source>
</evidence>
<dbReference type="GO" id="GO:0016853">
    <property type="term" value="F:isomerase activity"/>
    <property type="evidence" value="ECO:0007669"/>
    <property type="project" value="UniProtKB-KW"/>
</dbReference>
<reference evidence="1 2" key="1">
    <citation type="submission" date="2022-01" db="EMBL/GenBank/DDBJ databases">
        <title>A high-quality chromosome-level genome assembly of rohu carp, Labeo rohita.</title>
        <authorList>
            <person name="Arick M.A. II"/>
            <person name="Hsu C.-Y."/>
            <person name="Magbanua Z."/>
            <person name="Pechanova O."/>
            <person name="Grover C."/>
            <person name="Miller E."/>
            <person name="Thrash A."/>
            <person name="Ezzel L."/>
            <person name="Alam S."/>
            <person name="Benzie J."/>
            <person name="Hamilton M."/>
            <person name="Karsi A."/>
            <person name="Lawrence M.L."/>
            <person name="Peterson D.G."/>
        </authorList>
    </citation>
    <scope>NUCLEOTIDE SEQUENCE [LARGE SCALE GENOMIC DNA]</scope>
    <source>
        <strain evidence="2">BAU-BD-2019</strain>
        <tissue evidence="1">Blood</tissue>
    </source>
</reference>
<evidence type="ECO:0000313" key="2">
    <source>
        <dbReference type="Proteomes" id="UP000830375"/>
    </source>
</evidence>
<proteinExistence type="predicted"/>
<name>A0ABQ8M2Y4_LABRO</name>
<dbReference type="Proteomes" id="UP000830375">
    <property type="component" value="Unassembled WGS sequence"/>
</dbReference>